<dbReference type="InterPro" id="IPR001367">
    <property type="entry name" value="Fe_dep_repressor"/>
</dbReference>
<dbReference type="GO" id="GO:0003700">
    <property type="term" value="F:DNA-binding transcription factor activity"/>
    <property type="evidence" value="ECO:0007669"/>
    <property type="project" value="InterPro"/>
</dbReference>
<dbReference type="Gene3D" id="1.10.60.10">
    <property type="entry name" value="Iron dependent repressor, metal binding and dimerisation domain"/>
    <property type="match status" value="1"/>
</dbReference>
<dbReference type="SUPFAM" id="SSF47979">
    <property type="entry name" value="Iron-dependent repressor protein, dimerization domain"/>
    <property type="match status" value="1"/>
</dbReference>
<evidence type="ECO:0000256" key="8">
    <source>
        <dbReference type="ARBA" id="ARBA00023125"/>
    </source>
</evidence>
<evidence type="ECO:0000259" key="13">
    <source>
        <dbReference type="PROSITE" id="PS50944"/>
    </source>
</evidence>
<evidence type="ECO:0000256" key="10">
    <source>
        <dbReference type="ARBA" id="ARBA00023163"/>
    </source>
</evidence>
<dbReference type="InterPro" id="IPR022689">
    <property type="entry name" value="Iron_dep_repressor"/>
</dbReference>
<comment type="caution">
    <text evidence="14">The sequence shown here is derived from an EMBL/GenBank/DDBJ whole genome shotgun (WGS) entry which is preliminary data.</text>
</comment>
<comment type="similarity">
    <text evidence="2">Belongs to the DtxR/MntR family.</text>
</comment>
<dbReference type="AlphaFoldDB" id="A0A1F5SCK7"/>
<dbReference type="SUPFAM" id="SSF50037">
    <property type="entry name" value="C-terminal domain of transcriptional repressors"/>
    <property type="match status" value="1"/>
</dbReference>
<evidence type="ECO:0000256" key="4">
    <source>
        <dbReference type="ARBA" id="ARBA00022490"/>
    </source>
</evidence>
<keyword evidence="5" id="KW-0678">Repressor</keyword>
<comment type="subunit">
    <text evidence="3">Homodimer.</text>
</comment>
<comment type="subcellular location">
    <subcellularLocation>
        <location evidence="1">Cytoplasm</location>
    </subcellularLocation>
</comment>
<name>A0A1F5SCK7_9BACT</name>
<dbReference type="InterPro" id="IPR050536">
    <property type="entry name" value="DtxR_MntR_Metal-Reg"/>
</dbReference>
<dbReference type="InterPro" id="IPR007167">
    <property type="entry name" value="Fe-transptr_FeoA-like"/>
</dbReference>
<dbReference type="GO" id="GO:0003677">
    <property type="term" value="F:DNA binding"/>
    <property type="evidence" value="ECO:0007669"/>
    <property type="project" value="UniProtKB-KW"/>
</dbReference>
<dbReference type="EMBL" id="MFFW01000025">
    <property type="protein sequence ID" value="OGF24346.1"/>
    <property type="molecule type" value="Genomic_DNA"/>
</dbReference>
<dbReference type="Pfam" id="PF02742">
    <property type="entry name" value="Fe_dep_repr_C"/>
    <property type="match status" value="1"/>
</dbReference>
<evidence type="ECO:0000256" key="12">
    <source>
        <dbReference type="ARBA" id="ARBA00032593"/>
    </source>
</evidence>
<dbReference type="InterPro" id="IPR036390">
    <property type="entry name" value="WH_DNA-bd_sf"/>
</dbReference>
<keyword evidence="9" id="KW-0010">Activator</keyword>
<accession>A0A1F5SCK7</accession>
<dbReference type="InterPro" id="IPR038157">
    <property type="entry name" value="FeoA_core_dom"/>
</dbReference>
<dbReference type="GO" id="GO:0046983">
    <property type="term" value="F:protein dimerization activity"/>
    <property type="evidence" value="ECO:0007669"/>
    <property type="project" value="InterPro"/>
</dbReference>
<dbReference type="STRING" id="1797989.A3H66_03390"/>
<dbReference type="Gene3D" id="1.10.10.10">
    <property type="entry name" value="Winged helix-like DNA-binding domain superfamily/Winged helix DNA-binding domain"/>
    <property type="match status" value="1"/>
</dbReference>
<dbReference type="SMART" id="SM00899">
    <property type="entry name" value="FeoA"/>
    <property type="match status" value="1"/>
</dbReference>
<dbReference type="GO" id="GO:0005737">
    <property type="term" value="C:cytoplasm"/>
    <property type="evidence" value="ECO:0007669"/>
    <property type="project" value="UniProtKB-SubCell"/>
</dbReference>
<reference evidence="14 15" key="1">
    <citation type="journal article" date="2016" name="Nat. Commun.">
        <title>Thousands of microbial genomes shed light on interconnected biogeochemical processes in an aquifer system.</title>
        <authorList>
            <person name="Anantharaman K."/>
            <person name="Brown C.T."/>
            <person name="Hug L.A."/>
            <person name="Sharon I."/>
            <person name="Castelle C.J."/>
            <person name="Probst A.J."/>
            <person name="Thomas B.C."/>
            <person name="Singh A."/>
            <person name="Wilkins M.J."/>
            <person name="Karaoz U."/>
            <person name="Brodie E.L."/>
            <person name="Williams K.H."/>
            <person name="Hubbard S.S."/>
            <person name="Banfield J.F."/>
        </authorList>
    </citation>
    <scope>NUCLEOTIDE SEQUENCE [LARGE SCALE GENOMIC DNA]</scope>
</reference>
<dbReference type="SUPFAM" id="SSF46785">
    <property type="entry name" value="Winged helix' DNA-binding domain"/>
    <property type="match status" value="1"/>
</dbReference>
<keyword evidence="7" id="KW-0805">Transcription regulation</keyword>
<evidence type="ECO:0000256" key="1">
    <source>
        <dbReference type="ARBA" id="ARBA00004496"/>
    </source>
</evidence>
<protein>
    <recommendedName>
        <fullName evidence="12">Manganese transport regulator</fullName>
    </recommendedName>
</protein>
<evidence type="ECO:0000256" key="2">
    <source>
        <dbReference type="ARBA" id="ARBA00007871"/>
    </source>
</evidence>
<keyword evidence="6" id="KW-0408">Iron</keyword>
<dbReference type="Gene3D" id="2.30.30.90">
    <property type="match status" value="1"/>
</dbReference>
<feature type="domain" description="HTH dtxR-type" evidence="13">
    <location>
        <begin position="5"/>
        <end position="66"/>
    </location>
</feature>
<dbReference type="GO" id="GO:0046914">
    <property type="term" value="F:transition metal ion binding"/>
    <property type="evidence" value="ECO:0007669"/>
    <property type="project" value="InterPro"/>
</dbReference>
<keyword evidence="4" id="KW-0963">Cytoplasm</keyword>
<evidence type="ECO:0000256" key="3">
    <source>
        <dbReference type="ARBA" id="ARBA00011738"/>
    </source>
</evidence>
<gene>
    <name evidence="14" type="ORF">A3H66_03390</name>
</gene>
<dbReference type="PANTHER" id="PTHR33238">
    <property type="entry name" value="IRON (METAL) DEPENDENT REPRESSOR, DTXR FAMILY"/>
    <property type="match status" value="1"/>
</dbReference>
<dbReference type="Pfam" id="PF01325">
    <property type="entry name" value="Fe_dep_repress"/>
    <property type="match status" value="1"/>
</dbReference>
<dbReference type="PROSITE" id="PS50944">
    <property type="entry name" value="HTH_DTXR"/>
    <property type="match status" value="1"/>
</dbReference>
<dbReference type="Pfam" id="PF04023">
    <property type="entry name" value="FeoA"/>
    <property type="match status" value="1"/>
</dbReference>
<dbReference type="InterPro" id="IPR036388">
    <property type="entry name" value="WH-like_DNA-bd_sf"/>
</dbReference>
<dbReference type="InterPro" id="IPR022687">
    <property type="entry name" value="HTH_DTXR"/>
</dbReference>
<evidence type="ECO:0000313" key="14">
    <source>
        <dbReference type="EMBL" id="OGF24346.1"/>
    </source>
</evidence>
<evidence type="ECO:0000256" key="11">
    <source>
        <dbReference type="ARBA" id="ARBA00023211"/>
    </source>
</evidence>
<evidence type="ECO:0000313" key="15">
    <source>
        <dbReference type="Proteomes" id="UP000178783"/>
    </source>
</evidence>
<proteinExistence type="inferred from homology"/>
<dbReference type="PANTHER" id="PTHR33238:SF11">
    <property type="entry name" value="TRANSCRIPTIONAL REGULATOR MNTR"/>
    <property type="match status" value="1"/>
</dbReference>
<organism evidence="14 15">
    <name type="scientific">Candidatus Falkowbacteria bacterium RIFCSPLOWO2_02_FULL_45_21</name>
    <dbReference type="NCBI Taxonomy" id="1797989"/>
    <lineage>
        <taxon>Bacteria</taxon>
        <taxon>Candidatus Falkowiibacteriota</taxon>
    </lineage>
</organism>
<keyword evidence="11" id="KW-0464">Manganese</keyword>
<evidence type="ECO:0000256" key="5">
    <source>
        <dbReference type="ARBA" id="ARBA00022491"/>
    </source>
</evidence>
<dbReference type="InterPro" id="IPR008988">
    <property type="entry name" value="Transcriptional_repressor_C"/>
</dbReference>
<sequence length="220" mass="24863">MLKPISKNQEDYLETIFHLISEEGCAATQKIAEHLAISPASVSENLIKMTQNKLIKYSPYHGAKLTRKGKRLALDIVRRHRLAEQFLVKKLGISWEESHREAHQFEHGISKLTGEQMDKALGRPKTCPHGNPIPDARGKIKQAPSYPLTCLEKNDKAKIIKITDEELKLLHYLATLGLMPETILFIQEKAPFKGPIIIRVGRATYAIGRTVAKSIWVKKI</sequence>
<evidence type="ECO:0000256" key="6">
    <source>
        <dbReference type="ARBA" id="ARBA00023004"/>
    </source>
</evidence>
<dbReference type="InterPro" id="IPR036421">
    <property type="entry name" value="Fe_dep_repressor_sf"/>
</dbReference>
<evidence type="ECO:0000256" key="7">
    <source>
        <dbReference type="ARBA" id="ARBA00023015"/>
    </source>
</evidence>
<keyword evidence="10" id="KW-0804">Transcription</keyword>
<dbReference type="SMART" id="SM00529">
    <property type="entry name" value="HTH_DTXR"/>
    <property type="match status" value="1"/>
</dbReference>
<dbReference type="Proteomes" id="UP000178783">
    <property type="component" value="Unassembled WGS sequence"/>
</dbReference>
<keyword evidence="8" id="KW-0238">DNA-binding</keyword>
<evidence type="ECO:0000256" key="9">
    <source>
        <dbReference type="ARBA" id="ARBA00023159"/>
    </source>
</evidence>